<evidence type="ECO:0000256" key="6">
    <source>
        <dbReference type="SAM" id="Phobius"/>
    </source>
</evidence>
<name>A0AAV2H306_LYMST</name>
<dbReference type="InterPro" id="IPR052954">
    <property type="entry name" value="GPCR-Ligand_Int"/>
</dbReference>
<reference evidence="8 9" key="1">
    <citation type="submission" date="2024-04" db="EMBL/GenBank/DDBJ databases">
        <authorList>
            <consortium name="Genoscope - CEA"/>
            <person name="William W."/>
        </authorList>
    </citation>
    <scope>NUCLEOTIDE SEQUENCE [LARGE SCALE GENOMIC DNA]</scope>
</reference>
<dbReference type="GO" id="GO:0008528">
    <property type="term" value="F:G protein-coupled peptide receptor activity"/>
    <property type="evidence" value="ECO:0007669"/>
    <property type="project" value="InterPro"/>
</dbReference>
<feature type="non-terminal residue" evidence="8">
    <location>
        <position position="1"/>
    </location>
</feature>
<comment type="caution">
    <text evidence="8">The sequence shown here is derived from an EMBL/GenBank/DDBJ whole genome shotgun (WGS) entry which is preliminary data.</text>
</comment>
<evidence type="ECO:0000256" key="5">
    <source>
        <dbReference type="SAM" id="MobiDB-lite"/>
    </source>
</evidence>
<keyword evidence="4 6" id="KW-0472">Membrane</keyword>
<dbReference type="SUPFAM" id="SSF81321">
    <property type="entry name" value="Family A G protein-coupled receptor-like"/>
    <property type="match status" value="1"/>
</dbReference>
<evidence type="ECO:0000313" key="9">
    <source>
        <dbReference type="Proteomes" id="UP001497497"/>
    </source>
</evidence>
<dbReference type="Gene3D" id="1.20.1070.10">
    <property type="entry name" value="Rhodopsin 7-helix transmembrane proteins"/>
    <property type="match status" value="1"/>
</dbReference>
<proteinExistence type="predicted"/>
<feature type="transmembrane region" description="Helical" evidence="6">
    <location>
        <begin position="270"/>
        <end position="290"/>
    </location>
</feature>
<evidence type="ECO:0000313" key="8">
    <source>
        <dbReference type="EMBL" id="CAL1527913.1"/>
    </source>
</evidence>
<dbReference type="PANTHER" id="PTHR46641">
    <property type="entry name" value="FMRFAMIDE RECEPTOR-RELATED"/>
    <property type="match status" value="1"/>
</dbReference>
<keyword evidence="2 6" id="KW-0812">Transmembrane</keyword>
<dbReference type="GO" id="GO:0016020">
    <property type="term" value="C:membrane"/>
    <property type="evidence" value="ECO:0007669"/>
    <property type="project" value="UniProtKB-SubCell"/>
</dbReference>
<dbReference type="Proteomes" id="UP001497497">
    <property type="component" value="Unassembled WGS sequence"/>
</dbReference>
<dbReference type="Pfam" id="PF10324">
    <property type="entry name" value="7TM_GPCR_Srw"/>
    <property type="match status" value="1"/>
</dbReference>
<feature type="transmembrane region" description="Helical" evidence="6">
    <location>
        <begin position="48"/>
        <end position="73"/>
    </location>
</feature>
<dbReference type="PANTHER" id="PTHR46641:SF18">
    <property type="entry name" value="G-PROTEIN COUPLED RECEPTORS FAMILY 1 PROFILE DOMAIN-CONTAINING PROTEIN"/>
    <property type="match status" value="1"/>
</dbReference>
<feature type="domain" description="G-protein coupled receptors family 1 profile" evidence="7">
    <location>
        <begin position="1"/>
        <end position="289"/>
    </location>
</feature>
<organism evidence="8 9">
    <name type="scientific">Lymnaea stagnalis</name>
    <name type="common">Great pond snail</name>
    <name type="synonym">Helix stagnalis</name>
    <dbReference type="NCBI Taxonomy" id="6523"/>
    <lineage>
        <taxon>Eukaryota</taxon>
        <taxon>Metazoa</taxon>
        <taxon>Spiralia</taxon>
        <taxon>Lophotrochozoa</taxon>
        <taxon>Mollusca</taxon>
        <taxon>Gastropoda</taxon>
        <taxon>Heterobranchia</taxon>
        <taxon>Euthyneura</taxon>
        <taxon>Panpulmonata</taxon>
        <taxon>Hygrophila</taxon>
        <taxon>Lymnaeoidea</taxon>
        <taxon>Lymnaeidae</taxon>
        <taxon>Lymnaea</taxon>
    </lineage>
</organism>
<comment type="subcellular location">
    <subcellularLocation>
        <location evidence="1">Membrane</location>
    </subcellularLocation>
</comment>
<protein>
    <recommendedName>
        <fullName evidence="7">G-protein coupled receptors family 1 profile domain-containing protein</fullName>
    </recommendedName>
</protein>
<dbReference type="InterPro" id="IPR017452">
    <property type="entry name" value="GPCR_Rhodpsn_7TM"/>
</dbReference>
<feature type="transmembrane region" description="Helical" evidence="6">
    <location>
        <begin position="94"/>
        <end position="114"/>
    </location>
</feature>
<evidence type="ECO:0000256" key="4">
    <source>
        <dbReference type="ARBA" id="ARBA00023136"/>
    </source>
</evidence>
<evidence type="ECO:0000256" key="1">
    <source>
        <dbReference type="ARBA" id="ARBA00004370"/>
    </source>
</evidence>
<evidence type="ECO:0000259" key="7">
    <source>
        <dbReference type="PROSITE" id="PS50262"/>
    </source>
</evidence>
<feature type="transmembrane region" description="Helical" evidence="6">
    <location>
        <begin position="147"/>
        <end position="171"/>
    </location>
</feature>
<keyword evidence="3 6" id="KW-1133">Transmembrane helix</keyword>
<sequence length="307" mass="34072">GLSDSVNIPLLGLASSDLCSDVTMLWTTVCTILVSADVPPLLFDPLGLYVLTGVVPRIIFNRASCWLTALISLQRCLCVTLPFRVKDVFTPRRTLSLTLGTIALTFSIHMTIYISRYFSLSFEPKLNLTHYVITVAEEALELSAFRLIFLFMFLPLVNFFTIIVCSALLVYSLTLSTVWRKSNATSRKTQTHSSTAANDGESRTADMMTDARSQTQNKNVTKETRLTRMITAMTVVAVVCNTPSNVLLVASSLAPGFTEVGEYSALFRTIYSFAVLLETVNATATFFVYFSMSSRFKVEFWGLVSRS</sequence>
<evidence type="ECO:0000256" key="2">
    <source>
        <dbReference type="ARBA" id="ARBA00022692"/>
    </source>
</evidence>
<gene>
    <name evidence="8" type="ORF">GSLYS_00002083001</name>
</gene>
<accession>A0AAV2H306</accession>
<evidence type="ECO:0000256" key="3">
    <source>
        <dbReference type="ARBA" id="ARBA00022989"/>
    </source>
</evidence>
<feature type="region of interest" description="Disordered" evidence="5">
    <location>
        <begin position="189"/>
        <end position="218"/>
    </location>
</feature>
<dbReference type="AlphaFoldDB" id="A0AAV2H306"/>
<keyword evidence="9" id="KW-1185">Reference proteome</keyword>
<feature type="transmembrane region" description="Helical" evidence="6">
    <location>
        <begin position="230"/>
        <end position="250"/>
    </location>
</feature>
<dbReference type="PROSITE" id="PS50262">
    <property type="entry name" value="G_PROTEIN_RECEP_F1_2"/>
    <property type="match status" value="1"/>
</dbReference>
<dbReference type="EMBL" id="CAXITT010000024">
    <property type="protein sequence ID" value="CAL1527913.1"/>
    <property type="molecule type" value="Genomic_DNA"/>
</dbReference>
<dbReference type="InterPro" id="IPR019427">
    <property type="entry name" value="7TM_GPCR_serpentine_rcpt_Srw"/>
</dbReference>